<evidence type="ECO:0000256" key="2">
    <source>
        <dbReference type="PROSITE-ProRule" id="PRU00169"/>
    </source>
</evidence>
<gene>
    <name evidence="6" type="ORF">DES32_2312</name>
</gene>
<dbReference type="Pfam" id="PF00486">
    <property type="entry name" value="Trans_reg_C"/>
    <property type="match status" value="1"/>
</dbReference>
<dbReference type="SUPFAM" id="SSF52172">
    <property type="entry name" value="CheY-like"/>
    <property type="match status" value="1"/>
</dbReference>
<dbReference type="InterPro" id="IPR016032">
    <property type="entry name" value="Sig_transdc_resp-reg_C-effctor"/>
</dbReference>
<protein>
    <submittedName>
        <fullName evidence="6">DNA-binding response OmpR family regulator</fullName>
    </submittedName>
</protein>
<evidence type="ECO:0000313" key="6">
    <source>
        <dbReference type="EMBL" id="REF86263.1"/>
    </source>
</evidence>
<dbReference type="GO" id="GO:0000156">
    <property type="term" value="F:phosphorelay response regulator activity"/>
    <property type="evidence" value="ECO:0007669"/>
    <property type="project" value="TreeGrafter"/>
</dbReference>
<reference evidence="6 7" key="1">
    <citation type="submission" date="2018-08" db="EMBL/GenBank/DDBJ databases">
        <title>Genomic Encyclopedia of Type Strains, Phase IV (KMG-IV): sequencing the most valuable type-strain genomes for metagenomic binning, comparative biology and taxonomic classification.</title>
        <authorList>
            <person name="Goeker M."/>
        </authorList>
    </citation>
    <scope>NUCLEOTIDE SEQUENCE [LARGE SCALE GENOMIC DNA]</scope>
    <source>
        <strain evidence="6 7">BW863</strain>
    </source>
</reference>
<dbReference type="InterPro" id="IPR001789">
    <property type="entry name" value="Sig_transdc_resp-reg_receiver"/>
</dbReference>
<dbReference type="Gene3D" id="1.10.10.10">
    <property type="entry name" value="Winged helix-like DNA-binding domain superfamily/Winged helix DNA-binding domain"/>
    <property type="match status" value="1"/>
</dbReference>
<dbReference type="CDD" id="cd00383">
    <property type="entry name" value="trans_reg_C"/>
    <property type="match status" value="1"/>
</dbReference>
<dbReference type="GO" id="GO:0000976">
    <property type="term" value="F:transcription cis-regulatory region binding"/>
    <property type="evidence" value="ECO:0007669"/>
    <property type="project" value="TreeGrafter"/>
</dbReference>
<keyword evidence="7" id="KW-1185">Reference proteome</keyword>
<evidence type="ECO:0000313" key="7">
    <source>
        <dbReference type="Proteomes" id="UP000256900"/>
    </source>
</evidence>
<dbReference type="EMBL" id="QUMO01000003">
    <property type="protein sequence ID" value="REF86263.1"/>
    <property type="molecule type" value="Genomic_DNA"/>
</dbReference>
<dbReference type="AlphaFoldDB" id="A0A3D9YXF3"/>
<name>A0A3D9YXF3_9HYPH</name>
<dbReference type="InterPro" id="IPR011006">
    <property type="entry name" value="CheY-like_superfamily"/>
</dbReference>
<dbReference type="InterPro" id="IPR039420">
    <property type="entry name" value="WalR-like"/>
</dbReference>
<dbReference type="InterPro" id="IPR036388">
    <property type="entry name" value="WH-like_DNA-bd_sf"/>
</dbReference>
<dbReference type="OrthoDB" id="9784252at2"/>
<dbReference type="PANTHER" id="PTHR48111:SF11">
    <property type="entry name" value="TWO-COMPONENT RESPONSE REGULATOR"/>
    <property type="match status" value="1"/>
</dbReference>
<dbReference type="PANTHER" id="PTHR48111">
    <property type="entry name" value="REGULATOR OF RPOS"/>
    <property type="match status" value="1"/>
</dbReference>
<evidence type="ECO:0000259" key="4">
    <source>
        <dbReference type="PROSITE" id="PS50110"/>
    </source>
</evidence>
<dbReference type="CDD" id="cd17574">
    <property type="entry name" value="REC_OmpR"/>
    <property type="match status" value="1"/>
</dbReference>
<accession>A0A3D9YXF3</accession>
<feature type="domain" description="Response regulatory" evidence="4">
    <location>
        <begin position="2"/>
        <end position="116"/>
    </location>
</feature>
<comment type="caution">
    <text evidence="6">The sequence shown here is derived from an EMBL/GenBank/DDBJ whole genome shotgun (WGS) entry which is preliminary data.</text>
</comment>
<evidence type="ECO:0000256" key="1">
    <source>
        <dbReference type="ARBA" id="ARBA00023125"/>
    </source>
</evidence>
<dbReference type="SUPFAM" id="SSF46894">
    <property type="entry name" value="C-terminal effector domain of the bipartite response regulators"/>
    <property type="match status" value="1"/>
</dbReference>
<evidence type="ECO:0000256" key="3">
    <source>
        <dbReference type="PROSITE-ProRule" id="PRU01091"/>
    </source>
</evidence>
<feature type="modified residue" description="4-aspartylphosphate" evidence="2">
    <location>
        <position position="51"/>
    </location>
</feature>
<feature type="DNA-binding region" description="OmpR/PhoB-type" evidence="3">
    <location>
        <begin position="130"/>
        <end position="229"/>
    </location>
</feature>
<dbReference type="PROSITE" id="PS50110">
    <property type="entry name" value="RESPONSE_REGULATORY"/>
    <property type="match status" value="1"/>
</dbReference>
<dbReference type="Proteomes" id="UP000256900">
    <property type="component" value="Unassembled WGS sequence"/>
</dbReference>
<dbReference type="Gene3D" id="3.40.50.2300">
    <property type="match status" value="1"/>
</dbReference>
<dbReference type="Gene3D" id="6.10.250.690">
    <property type="match status" value="1"/>
</dbReference>
<dbReference type="GO" id="GO:0005829">
    <property type="term" value="C:cytosol"/>
    <property type="evidence" value="ECO:0007669"/>
    <property type="project" value="TreeGrafter"/>
</dbReference>
<dbReference type="RefSeq" id="WP_115836820.1">
    <property type="nucleotide sequence ID" value="NZ_CP025086.1"/>
</dbReference>
<dbReference type="SMART" id="SM00448">
    <property type="entry name" value="REC"/>
    <property type="match status" value="1"/>
</dbReference>
<organism evidence="6 7">
    <name type="scientific">Methylovirgula ligni</name>
    <dbReference type="NCBI Taxonomy" id="569860"/>
    <lineage>
        <taxon>Bacteria</taxon>
        <taxon>Pseudomonadati</taxon>
        <taxon>Pseudomonadota</taxon>
        <taxon>Alphaproteobacteria</taxon>
        <taxon>Hyphomicrobiales</taxon>
        <taxon>Beijerinckiaceae</taxon>
        <taxon>Methylovirgula</taxon>
    </lineage>
</organism>
<proteinExistence type="predicted"/>
<dbReference type="SMART" id="SM00862">
    <property type="entry name" value="Trans_reg_C"/>
    <property type="match status" value="1"/>
</dbReference>
<keyword evidence="1 3" id="KW-0238">DNA-binding</keyword>
<sequence length="232" mass="25717">MSILIAEDDQHLRDGIVDLLSLEGFTCRVADDGAKALALFRQEKPEICVFDVMMPVMDGLSLLAEVRKLDPAVPILLLSARGEEGDRVKGLEIGADDYIAKPFSARELVARIKAALRRVKAQGPAQPDAESRIHMGDIVVDQKAMRAFRGDQKIDLTNREVAILATLYARRGQAVSRDELFDLAWGRDYMPNSRALDQYVSALRKKIEIDPAAPRIIRTVHGVGYRHDVDAG</sequence>
<keyword evidence="2" id="KW-0597">Phosphoprotein</keyword>
<dbReference type="InterPro" id="IPR001867">
    <property type="entry name" value="OmpR/PhoB-type_DNA-bd"/>
</dbReference>
<dbReference type="GO" id="GO:0032993">
    <property type="term" value="C:protein-DNA complex"/>
    <property type="evidence" value="ECO:0007669"/>
    <property type="project" value="TreeGrafter"/>
</dbReference>
<dbReference type="GO" id="GO:0006355">
    <property type="term" value="P:regulation of DNA-templated transcription"/>
    <property type="evidence" value="ECO:0007669"/>
    <property type="project" value="InterPro"/>
</dbReference>
<dbReference type="Pfam" id="PF00072">
    <property type="entry name" value="Response_reg"/>
    <property type="match status" value="1"/>
</dbReference>
<feature type="domain" description="OmpR/PhoB-type" evidence="5">
    <location>
        <begin position="130"/>
        <end position="229"/>
    </location>
</feature>
<evidence type="ECO:0000259" key="5">
    <source>
        <dbReference type="PROSITE" id="PS51755"/>
    </source>
</evidence>
<dbReference type="PROSITE" id="PS51755">
    <property type="entry name" value="OMPR_PHOB"/>
    <property type="match status" value="1"/>
</dbReference>